<dbReference type="GO" id="GO:0003682">
    <property type="term" value="F:chromatin binding"/>
    <property type="evidence" value="ECO:0007669"/>
    <property type="project" value="TreeGrafter"/>
</dbReference>
<feature type="domain" description="CXC" evidence="8">
    <location>
        <begin position="443"/>
        <end position="546"/>
    </location>
</feature>
<dbReference type="STRING" id="31234.E3LR65"/>
<keyword evidence="2" id="KW-0808">Transferase</keyword>
<dbReference type="SMART" id="SM01114">
    <property type="entry name" value="CXC"/>
    <property type="match status" value="1"/>
</dbReference>
<dbReference type="GO" id="GO:0031507">
    <property type="term" value="P:heterochromatin formation"/>
    <property type="evidence" value="ECO:0007669"/>
    <property type="project" value="TreeGrafter"/>
</dbReference>
<accession>E3LR65</accession>
<gene>
    <name evidence="9" type="ORF">CRE_26285</name>
</gene>
<evidence type="ECO:0000259" key="7">
    <source>
        <dbReference type="PROSITE" id="PS50280"/>
    </source>
</evidence>
<dbReference type="RefSeq" id="XP_003113859.2">
    <property type="nucleotide sequence ID" value="XM_003113811.2"/>
</dbReference>
<dbReference type="PANTHER" id="PTHR45747:SF4">
    <property type="entry name" value="HISTONE-LYSINE N-METHYLTRANSFERASE E(Z)"/>
    <property type="match status" value="1"/>
</dbReference>
<dbReference type="Pfam" id="PF00856">
    <property type="entry name" value="SET"/>
    <property type="match status" value="1"/>
</dbReference>
<dbReference type="GO" id="GO:0035098">
    <property type="term" value="C:ESC/E(Z) complex"/>
    <property type="evidence" value="ECO:0007669"/>
    <property type="project" value="TreeGrafter"/>
</dbReference>
<keyword evidence="3" id="KW-0949">S-adenosyl-L-methionine</keyword>
<feature type="compositionally biased region" description="Polar residues" evidence="6">
    <location>
        <begin position="18"/>
        <end position="29"/>
    </location>
</feature>
<reference evidence="9" key="1">
    <citation type="submission" date="2007-07" db="EMBL/GenBank/DDBJ databases">
        <title>PCAP assembly of the Caenorhabditis remanei genome.</title>
        <authorList>
            <consortium name="The Caenorhabditis remanei Sequencing Consortium"/>
            <person name="Wilson R.K."/>
        </authorList>
    </citation>
    <scope>NUCLEOTIDE SEQUENCE [LARGE SCALE GENOMIC DNA]</scope>
    <source>
        <strain evidence="9">PB4641</strain>
    </source>
</reference>
<protein>
    <submittedName>
        <fullName evidence="9">Uncharacterized protein</fullName>
    </submittedName>
</protein>
<dbReference type="Proteomes" id="UP000008281">
    <property type="component" value="Unassembled WGS sequence"/>
</dbReference>
<evidence type="ECO:0000313" key="10">
    <source>
        <dbReference type="Proteomes" id="UP000008281"/>
    </source>
</evidence>
<feature type="domain" description="SET" evidence="7">
    <location>
        <begin position="551"/>
        <end position="669"/>
    </location>
</feature>
<keyword evidence="1" id="KW-0489">Methyltransferase</keyword>
<dbReference type="GO" id="GO:0032259">
    <property type="term" value="P:methylation"/>
    <property type="evidence" value="ECO:0007669"/>
    <property type="project" value="UniProtKB-KW"/>
</dbReference>
<name>E3LR65_CAERE</name>
<dbReference type="SUPFAM" id="SSF82199">
    <property type="entry name" value="SET domain"/>
    <property type="match status" value="1"/>
</dbReference>
<dbReference type="InterPro" id="IPR026489">
    <property type="entry name" value="CXC_dom"/>
</dbReference>
<evidence type="ECO:0000259" key="8">
    <source>
        <dbReference type="PROSITE" id="PS51633"/>
    </source>
</evidence>
<dbReference type="HOGENOM" id="CLU_017329_0_0_1"/>
<feature type="region of interest" description="Disordered" evidence="6">
    <location>
        <begin position="47"/>
        <end position="66"/>
    </location>
</feature>
<evidence type="ECO:0000256" key="3">
    <source>
        <dbReference type="ARBA" id="ARBA00022691"/>
    </source>
</evidence>
<keyword evidence="5" id="KW-0804">Transcription</keyword>
<dbReference type="eggNOG" id="KOG1079">
    <property type="taxonomic scope" value="Eukaryota"/>
</dbReference>
<dbReference type="InterPro" id="IPR033467">
    <property type="entry name" value="Tesmin/TSO1-like_CXC"/>
</dbReference>
<dbReference type="PANTHER" id="PTHR45747">
    <property type="entry name" value="HISTONE-LYSINE N-METHYLTRANSFERASE E(Z)"/>
    <property type="match status" value="1"/>
</dbReference>
<dbReference type="Gene3D" id="2.170.270.10">
    <property type="entry name" value="SET domain"/>
    <property type="match status" value="1"/>
</dbReference>
<dbReference type="InterPro" id="IPR045318">
    <property type="entry name" value="EZH1/2-like"/>
</dbReference>
<evidence type="ECO:0000256" key="2">
    <source>
        <dbReference type="ARBA" id="ARBA00022679"/>
    </source>
</evidence>
<feature type="compositionally biased region" description="Basic and acidic residues" evidence="6">
    <location>
        <begin position="713"/>
        <end position="727"/>
    </location>
</feature>
<organism evidence="10">
    <name type="scientific">Caenorhabditis remanei</name>
    <name type="common">Caenorhabditis vulgaris</name>
    <dbReference type="NCBI Taxonomy" id="31234"/>
    <lineage>
        <taxon>Eukaryota</taxon>
        <taxon>Metazoa</taxon>
        <taxon>Ecdysozoa</taxon>
        <taxon>Nematoda</taxon>
        <taxon>Chromadorea</taxon>
        <taxon>Rhabditida</taxon>
        <taxon>Rhabditina</taxon>
        <taxon>Rhabditomorpha</taxon>
        <taxon>Rhabditoidea</taxon>
        <taxon>Rhabditidae</taxon>
        <taxon>Peloderinae</taxon>
        <taxon>Caenorhabditis</taxon>
    </lineage>
</organism>
<feature type="region of interest" description="Disordered" evidence="6">
    <location>
        <begin position="1"/>
        <end position="33"/>
    </location>
</feature>
<dbReference type="GeneID" id="9818746"/>
<dbReference type="AlphaFoldDB" id="E3LR65"/>
<dbReference type="PROSITE" id="PS51633">
    <property type="entry name" value="CXC"/>
    <property type="match status" value="1"/>
</dbReference>
<dbReference type="InParanoid" id="E3LR65"/>
<dbReference type="InterPro" id="IPR001214">
    <property type="entry name" value="SET_dom"/>
</dbReference>
<dbReference type="OrthoDB" id="6141102at2759"/>
<dbReference type="InterPro" id="IPR046341">
    <property type="entry name" value="SET_dom_sf"/>
</dbReference>
<dbReference type="EMBL" id="DS268413">
    <property type="protein sequence ID" value="EFP07771.1"/>
    <property type="molecule type" value="Genomic_DNA"/>
</dbReference>
<dbReference type="KEGG" id="crq:GCK72_006240"/>
<proteinExistence type="predicted"/>
<evidence type="ECO:0000256" key="4">
    <source>
        <dbReference type="ARBA" id="ARBA00023015"/>
    </source>
</evidence>
<sequence>MDSQKVSRKRTKRIASEQFESVKNQSSAAKKSKLEQLEEKLEKVVMTEEVGNKKNPKAKSAKPSEIYKRSNKKIDYTSPFIQIYTTSEPSKREIEAEKERVAEVCKDILTEFEKHCDKEFAEISAGMNQNVFKKTNLDRPKYAPLVMKVSGIKKIKVPPIPEAFKEKIAKIPEFFEPLMANVDAKDEEQLTNLPSVHETTDDALLHKYLHEHYENGIHGDMPNKFLINRQILFNVMKTLIPQTPNPDLLYYALYQTFPNYGSQSEFSKLFPSLRRTYAFFDRELIGIETWKSQEDRVCIHINRKQFEITYPDTRKNYLVKAIDLPIGNGDETCSEACYKGLTKDKIISLMKKFVLEEGLNRVKLYIRKLTPLKESPFLNALLKQNNEELLTNFCQIAKLFPERECSAWFEVLLNVSTQPVGNNLEDINPLASFTARDQAFRRSMGPEMKKQGGKLDICIPATPCDHLGPCGPNIPLCSCKVACSVYCNCDSNCRRKFPGCNCKGGTCRTTRCPCFLAQYECTELTCGPCLHNDDGTDRFCQNNGISRGSFIKIIVKKSGIAGNGAFIEQDIAKDEYIGEYVGERVSEEESERRGKLQALKSSYLFGFGDGKEQFGSIDACRAGNSFRFVNHSAKPNCRIRYALVKGELRIGFYAERNLKAGEELTFDYAYEDEHAQRFFKLAPEDRVPKFRCFEKKKSKIEKVKVKKILKNADKVQKPKTSRSDRIVRATNSSRAQNEEDESHRRHPLLSNHVNAKLDFLDIHTVFPATSI</sequence>
<keyword evidence="10" id="KW-1185">Reference proteome</keyword>
<evidence type="ECO:0000256" key="6">
    <source>
        <dbReference type="SAM" id="MobiDB-lite"/>
    </source>
</evidence>
<dbReference type="CTD" id="9818746"/>
<evidence type="ECO:0000313" key="9">
    <source>
        <dbReference type="EMBL" id="EFP07771.1"/>
    </source>
</evidence>
<feature type="region of interest" description="Disordered" evidence="6">
    <location>
        <begin position="713"/>
        <end position="747"/>
    </location>
</feature>
<keyword evidence="4" id="KW-0805">Transcription regulation</keyword>
<dbReference type="SMART" id="SM00317">
    <property type="entry name" value="SET"/>
    <property type="match status" value="1"/>
</dbReference>
<dbReference type="OMA" id="HEHYENG"/>
<evidence type="ECO:0000256" key="1">
    <source>
        <dbReference type="ARBA" id="ARBA00022603"/>
    </source>
</evidence>
<evidence type="ECO:0000256" key="5">
    <source>
        <dbReference type="ARBA" id="ARBA00023163"/>
    </source>
</evidence>
<dbReference type="GO" id="GO:0046976">
    <property type="term" value="F:histone H3K27 methyltransferase activity"/>
    <property type="evidence" value="ECO:0007669"/>
    <property type="project" value="UniProtKB-ARBA"/>
</dbReference>
<dbReference type="PROSITE" id="PS50280">
    <property type="entry name" value="SET"/>
    <property type="match status" value="1"/>
</dbReference>
<feature type="compositionally biased region" description="Basic residues" evidence="6">
    <location>
        <begin position="1"/>
        <end position="13"/>
    </location>
</feature>